<reference evidence="6 7" key="1">
    <citation type="journal article" date="2013" name="Genome Announc.">
        <title>Genome Sequence of Moraxella macacae 0408225, a Novel Bacterial Species Isolated from a Cynomolgus Macaque with Epistaxis.</title>
        <authorList>
            <person name="Ladner J.T."/>
            <person name="Whitehouse C.A."/>
            <person name="Koroleva G.I."/>
            <person name="Palacios G.F."/>
        </authorList>
    </citation>
    <scope>NUCLEOTIDE SEQUENCE [LARGE SCALE GENOMIC DNA]</scope>
    <source>
        <strain evidence="6 7">0408225</strain>
    </source>
</reference>
<dbReference type="OrthoDB" id="9786771at2"/>
<comment type="similarity">
    <text evidence="2">Belongs to the DUF177 domain family.</text>
</comment>
<comment type="caution">
    <text evidence="6">The sequence shown here is derived from an EMBL/GenBank/DDBJ whole genome shotgun (WGS) entry which is preliminary data.</text>
</comment>
<evidence type="ECO:0000313" key="6">
    <source>
        <dbReference type="EMBL" id="ELA09554.1"/>
    </source>
</evidence>
<dbReference type="InterPro" id="IPR003772">
    <property type="entry name" value="YceD"/>
</dbReference>
<evidence type="ECO:0000256" key="5">
    <source>
        <dbReference type="ARBA" id="ARBA00031841"/>
    </source>
</evidence>
<evidence type="ECO:0000256" key="3">
    <source>
        <dbReference type="ARBA" id="ARBA00015716"/>
    </source>
</evidence>
<accession>L2F940</accession>
<evidence type="ECO:0000256" key="1">
    <source>
        <dbReference type="ARBA" id="ARBA00002868"/>
    </source>
</evidence>
<dbReference type="RefSeq" id="WP_009767373.1">
    <property type="nucleotide sequence ID" value="NZ_ANIN01000001.1"/>
</dbReference>
<dbReference type="EMBL" id="ANIN01000001">
    <property type="protein sequence ID" value="ELA09554.1"/>
    <property type="molecule type" value="Genomic_DNA"/>
</dbReference>
<protein>
    <recommendedName>
        <fullName evidence="3">Large ribosomal RNA subunit accumulation protein YceD</fullName>
    </recommendedName>
    <alternativeName>
        <fullName evidence="5">23S rRNA accumulation protein YceD</fullName>
    </alternativeName>
</protein>
<dbReference type="GO" id="GO:0005829">
    <property type="term" value="C:cytosol"/>
    <property type="evidence" value="ECO:0007669"/>
    <property type="project" value="TreeGrafter"/>
</dbReference>
<dbReference type="STRING" id="1230338.MOMA_04090"/>
<dbReference type="eggNOG" id="COG1399">
    <property type="taxonomic scope" value="Bacteria"/>
</dbReference>
<keyword evidence="7" id="KW-1185">Reference proteome</keyword>
<evidence type="ECO:0000313" key="7">
    <source>
        <dbReference type="Proteomes" id="UP000023795"/>
    </source>
</evidence>
<organism evidence="6 7">
    <name type="scientific">Moraxella macacae 0408225</name>
    <dbReference type="NCBI Taxonomy" id="1230338"/>
    <lineage>
        <taxon>Bacteria</taxon>
        <taxon>Pseudomonadati</taxon>
        <taxon>Pseudomonadota</taxon>
        <taxon>Gammaproteobacteria</taxon>
        <taxon>Moraxellales</taxon>
        <taxon>Moraxellaceae</taxon>
        <taxon>Moraxella</taxon>
    </lineage>
</organism>
<evidence type="ECO:0000256" key="2">
    <source>
        <dbReference type="ARBA" id="ARBA00010740"/>
    </source>
</evidence>
<dbReference type="GO" id="GO:0042254">
    <property type="term" value="P:ribosome biogenesis"/>
    <property type="evidence" value="ECO:0007669"/>
    <property type="project" value="UniProtKB-KW"/>
</dbReference>
<comment type="function">
    <text evidence="1">Plays a role in synthesis, processing and/or stability of 23S rRNA.</text>
</comment>
<dbReference type="InterPro" id="IPR039255">
    <property type="entry name" value="YceD_bac"/>
</dbReference>
<sequence length="194" mass="22050">MLNDNPLNDGSNCSPKPFGVNCHLIKYIDLAKWEYHTDNHYHWQGKIALQQLPRVRALADERHNNDQPLLVNLEVKKTGAVIWWQLSSNGVLWQTCQRCLEPVAIDLNVKSELALLEKESHVGLLDENTEYLLLSELTKDNKLYLLSMIEDELLVALPLAPKHDDCKMAVTTGETIEVIEEKQNPFAILANLAD</sequence>
<keyword evidence="4" id="KW-0690">Ribosome biogenesis</keyword>
<dbReference type="PANTHER" id="PTHR38099">
    <property type="entry name" value="LARGE RIBOSOMAL RNA SUBUNIT ACCUMULATION PROTEIN YCED"/>
    <property type="match status" value="1"/>
</dbReference>
<proteinExistence type="inferred from homology"/>
<evidence type="ECO:0000256" key="4">
    <source>
        <dbReference type="ARBA" id="ARBA00022517"/>
    </source>
</evidence>
<dbReference type="Pfam" id="PF02620">
    <property type="entry name" value="YceD"/>
    <property type="match status" value="1"/>
</dbReference>
<name>L2F940_9GAMM</name>
<dbReference type="Proteomes" id="UP000023795">
    <property type="component" value="Unassembled WGS sequence"/>
</dbReference>
<dbReference type="AlphaFoldDB" id="L2F940"/>
<gene>
    <name evidence="6" type="ORF">MOMA_04090</name>
</gene>
<dbReference type="PATRIC" id="fig|1230338.3.peg.886"/>
<dbReference type="PANTHER" id="PTHR38099:SF1">
    <property type="entry name" value="LARGE RIBOSOMAL RNA SUBUNIT ACCUMULATION PROTEIN YCED"/>
    <property type="match status" value="1"/>
</dbReference>